<keyword evidence="5" id="KW-0378">Hydrolase</keyword>
<keyword evidence="4" id="KW-0732">Signal</keyword>
<keyword evidence="6" id="KW-0326">Glycosidase</keyword>
<evidence type="ECO:0000256" key="3">
    <source>
        <dbReference type="ARBA" id="ARBA00012662"/>
    </source>
</evidence>
<evidence type="ECO:0000256" key="4">
    <source>
        <dbReference type="ARBA" id="ARBA00022729"/>
    </source>
</evidence>
<comment type="similarity">
    <text evidence="2">Belongs to the glycosyl hydrolase 29 family.</text>
</comment>
<organism evidence="9 10">
    <name type="scientific">Blautia faecis</name>
    <dbReference type="NCBI Taxonomy" id="871665"/>
    <lineage>
        <taxon>Bacteria</taxon>
        <taxon>Bacillati</taxon>
        <taxon>Bacillota</taxon>
        <taxon>Clostridia</taxon>
        <taxon>Lachnospirales</taxon>
        <taxon>Lachnospiraceae</taxon>
        <taxon>Blautia</taxon>
    </lineage>
</organism>
<evidence type="ECO:0000313" key="10">
    <source>
        <dbReference type="Proteomes" id="UP001644719"/>
    </source>
</evidence>
<dbReference type="SMART" id="SM00812">
    <property type="entry name" value="Alpha_L_fucos"/>
    <property type="match status" value="1"/>
</dbReference>
<evidence type="ECO:0000256" key="1">
    <source>
        <dbReference type="ARBA" id="ARBA00004071"/>
    </source>
</evidence>
<evidence type="ECO:0000259" key="8">
    <source>
        <dbReference type="Pfam" id="PF16757"/>
    </source>
</evidence>
<dbReference type="Pfam" id="PF16757">
    <property type="entry name" value="Fucosidase_C"/>
    <property type="match status" value="1"/>
</dbReference>
<feature type="domain" description="Alpha-L-fucosidase C-terminal" evidence="8">
    <location>
        <begin position="403"/>
        <end position="476"/>
    </location>
</feature>
<dbReference type="Pfam" id="PF01120">
    <property type="entry name" value="Alpha_L_fucos"/>
    <property type="match status" value="1"/>
</dbReference>
<comment type="caution">
    <text evidence="9">The sequence shown here is derived from an EMBL/GenBank/DDBJ whole genome shotgun (WGS) entry which is preliminary data.</text>
</comment>
<evidence type="ECO:0000313" key="9">
    <source>
        <dbReference type="EMBL" id="NSG86134.1"/>
    </source>
</evidence>
<evidence type="ECO:0000256" key="2">
    <source>
        <dbReference type="ARBA" id="ARBA00007951"/>
    </source>
</evidence>
<dbReference type="SUPFAM" id="SSF51011">
    <property type="entry name" value="Glycosyl hydrolase domain"/>
    <property type="match status" value="1"/>
</dbReference>
<dbReference type="InterPro" id="IPR016286">
    <property type="entry name" value="FUC_metazoa-typ"/>
</dbReference>
<dbReference type="Gene3D" id="3.20.20.80">
    <property type="entry name" value="Glycosidases"/>
    <property type="match status" value="1"/>
</dbReference>
<proteinExistence type="inferred from homology"/>
<dbReference type="InterPro" id="IPR031919">
    <property type="entry name" value="Fucosidase_C"/>
</dbReference>
<protein>
    <recommendedName>
        <fullName evidence="3">alpha-L-fucosidase</fullName>
        <ecNumber evidence="3">3.2.1.51</ecNumber>
    </recommendedName>
</protein>
<dbReference type="RefSeq" id="WP_173736072.1">
    <property type="nucleotide sequence ID" value="NZ_JAAITS010000033.1"/>
</dbReference>
<feature type="domain" description="Glycoside hydrolase family 29 N-terminal" evidence="7">
    <location>
        <begin position="2"/>
        <end position="384"/>
    </location>
</feature>
<reference evidence="9 10" key="1">
    <citation type="journal article" date="2020" name="Cell Host Microbe">
        <title>Functional and Genomic Variation between Human-Derived Isolates of Lachnospiraceae Reveals Inter- and Intra-Species Diversity.</title>
        <authorList>
            <person name="Sorbara M.T."/>
            <person name="Littmann E.R."/>
            <person name="Fontana E."/>
            <person name="Moody T.U."/>
            <person name="Kohout C.E."/>
            <person name="Gjonbalaj M."/>
            <person name="Eaton V."/>
            <person name="Seok R."/>
            <person name="Leiner I.M."/>
            <person name="Pamer E.G."/>
        </authorList>
    </citation>
    <scope>NUCLEOTIDE SEQUENCE [LARGE SCALE GENOMIC DNA]</scope>
    <source>
        <strain evidence="9 10">MSK.17.74</strain>
    </source>
</reference>
<evidence type="ECO:0000256" key="5">
    <source>
        <dbReference type="ARBA" id="ARBA00022801"/>
    </source>
</evidence>
<dbReference type="Gene3D" id="2.60.40.1180">
    <property type="entry name" value="Golgi alpha-mannosidase II"/>
    <property type="match status" value="1"/>
</dbReference>
<dbReference type="EMBL" id="JAAITS010000033">
    <property type="protein sequence ID" value="NSG86134.1"/>
    <property type="molecule type" value="Genomic_DNA"/>
</dbReference>
<dbReference type="Proteomes" id="UP001644719">
    <property type="component" value="Unassembled WGS sequence"/>
</dbReference>
<dbReference type="PIRSF" id="PIRSF001092">
    <property type="entry name" value="Alpha-L-fucosidase"/>
    <property type="match status" value="1"/>
</dbReference>
<accession>A0ABX2H7Q9</accession>
<dbReference type="InterPro" id="IPR000933">
    <property type="entry name" value="Glyco_hydro_29"/>
</dbReference>
<sequence length="478" mass="55197">MKFEPTAESISKHEVPQWYNDAKFGIFIHWSLFSVPAWAPVEGKNLAELSESDDGFGNSMRNSPYAEWYLNTSRIEGTPTNLHHKEVYGENYNYFDFQGKFEEANKTMSADEWADFFKEAGAKYVVLVTKHHDGYCLWPSEYKNPKMPKYQSKRDLVGEITDAVRARGMKMGLYYSGIFDWTFKDYPIDGMENWVNHHVVTDEYAEYSWNQTEELIHKYKPSILWNDIGFPAQCDLNKLYADYYNTVPEGVINDRWRQYSVHSDEEKKRLVEKLNKQLAEGGISGILVPEGFCDYTSPEYANEMKLQKKKWELTRGMGMSFGYNQNEDPKYMLKAKEIIYMLVDAVSKNGNLLLNVGPRADGSIQDEQKKPLLETGKWLKVNGEAIYETNYWEKQEAETEKGQQVRFTKKGNQLYAVLLDEELCDSVVIKDLEIPSGATVTLLGEAGELSWEQKGENLAVKIPENIQKQYAYTLKISC</sequence>
<evidence type="ECO:0000256" key="6">
    <source>
        <dbReference type="ARBA" id="ARBA00023295"/>
    </source>
</evidence>
<dbReference type="PRINTS" id="PR00741">
    <property type="entry name" value="GLHYDRLASE29"/>
</dbReference>
<name>A0ABX2H7Q9_9FIRM</name>
<dbReference type="InterPro" id="IPR017853">
    <property type="entry name" value="GH"/>
</dbReference>
<evidence type="ECO:0000259" key="7">
    <source>
        <dbReference type="Pfam" id="PF01120"/>
    </source>
</evidence>
<dbReference type="PANTHER" id="PTHR10030">
    <property type="entry name" value="ALPHA-L-FUCOSIDASE"/>
    <property type="match status" value="1"/>
</dbReference>
<dbReference type="EC" id="3.2.1.51" evidence="3"/>
<dbReference type="PANTHER" id="PTHR10030:SF37">
    <property type="entry name" value="ALPHA-L-FUCOSIDASE-RELATED"/>
    <property type="match status" value="1"/>
</dbReference>
<keyword evidence="10" id="KW-1185">Reference proteome</keyword>
<dbReference type="InterPro" id="IPR013780">
    <property type="entry name" value="Glyco_hydro_b"/>
</dbReference>
<dbReference type="InterPro" id="IPR057739">
    <property type="entry name" value="Glyco_hydro_29_N"/>
</dbReference>
<dbReference type="SUPFAM" id="SSF51445">
    <property type="entry name" value="(Trans)glycosidases"/>
    <property type="match status" value="1"/>
</dbReference>
<gene>
    <name evidence="9" type="ORF">G5B17_12105</name>
</gene>
<comment type="function">
    <text evidence="1">Alpha-L-fucosidase is responsible for hydrolyzing the alpha-1,6-linked fucose joined to the reducing-end N-acetylglucosamine of the carbohydrate moieties of glycoproteins.</text>
</comment>